<proteinExistence type="predicted"/>
<sequence length="62" mass="6875">MPTPSVGRPPSPPGPVLEALRAHLAADYRRQITAAVREQHDEGSCPEMKETGRRLLSQMQPR</sequence>
<dbReference type="RefSeq" id="WP_182844869.1">
    <property type="nucleotide sequence ID" value="NZ_BAAALP010000005.1"/>
</dbReference>
<evidence type="ECO:0000313" key="2">
    <source>
        <dbReference type="EMBL" id="MBA8952596.1"/>
    </source>
</evidence>
<reference evidence="2 3" key="1">
    <citation type="submission" date="2020-08" db="EMBL/GenBank/DDBJ databases">
        <title>Genomic Encyclopedia of Type Strains, Phase IV (KMG-IV): sequencing the most valuable type-strain genomes for metagenomic binning, comparative biology and taxonomic classification.</title>
        <authorList>
            <person name="Goeker M."/>
        </authorList>
    </citation>
    <scope>NUCLEOTIDE SEQUENCE [LARGE SCALE GENOMIC DNA]</scope>
    <source>
        <strain evidence="2 3">DSM 44197</strain>
    </source>
</reference>
<feature type="compositionally biased region" description="Basic and acidic residues" evidence="1">
    <location>
        <begin position="37"/>
        <end position="53"/>
    </location>
</feature>
<dbReference type="AlphaFoldDB" id="A0A7W3LQP5"/>
<accession>A0A7W3LQP5</accession>
<evidence type="ECO:0000256" key="1">
    <source>
        <dbReference type="SAM" id="MobiDB-lite"/>
    </source>
</evidence>
<evidence type="ECO:0000313" key="3">
    <source>
        <dbReference type="Proteomes" id="UP000572680"/>
    </source>
</evidence>
<feature type="region of interest" description="Disordered" evidence="1">
    <location>
        <begin position="37"/>
        <end position="62"/>
    </location>
</feature>
<organism evidence="2 3">
    <name type="scientific">Actinomadura namibiensis</name>
    <dbReference type="NCBI Taxonomy" id="182080"/>
    <lineage>
        <taxon>Bacteria</taxon>
        <taxon>Bacillati</taxon>
        <taxon>Actinomycetota</taxon>
        <taxon>Actinomycetes</taxon>
        <taxon>Streptosporangiales</taxon>
        <taxon>Thermomonosporaceae</taxon>
        <taxon>Actinomadura</taxon>
    </lineage>
</organism>
<name>A0A7W3LQP5_ACTNM</name>
<dbReference type="Proteomes" id="UP000572680">
    <property type="component" value="Unassembled WGS sequence"/>
</dbReference>
<comment type="caution">
    <text evidence="2">The sequence shown here is derived from an EMBL/GenBank/DDBJ whole genome shotgun (WGS) entry which is preliminary data.</text>
</comment>
<gene>
    <name evidence="2" type="ORF">HNR61_004242</name>
</gene>
<keyword evidence="3" id="KW-1185">Reference proteome</keyword>
<protein>
    <submittedName>
        <fullName evidence="2">Uncharacterized protein</fullName>
    </submittedName>
</protein>
<dbReference type="EMBL" id="JACJIA010000005">
    <property type="protein sequence ID" value="MBA8952596.1"/>
    <property type="molecule type" value="Genomic_DNA"/>
</dbReference>